<keyword evidence="2" id="KW-1185">Reference proteome</keyword>
<dbReference type="Proteomes" id="UP000238430">
    <property type="component" value="Unassembled WGS sequence"/>
</dbReference>
<comment type="caution">
    <text evidence="1">The sequence shown here is derived from an EMBL/GenBank/DDBJ whole genome shotgun (WGS) entry which is preliminary data.</text>
</comment>
<organism evidence="1 2">
    <name type="scientific">Mesoflavibacter zeaxanthinifaciens subsp. sabulilitoris</name>
    <dbReference type="NCBI Taxonomy" id="1520893"/>
    <lineage>
        <taxon>Bacteria</taxon>
        <taxon>Pseudomonadati</taxon>
        <taxon>Bacteroidota</taxon>
        <taxon>Flavobacteriia</taxon>
        <taxon>Flavobacteriales</taxon>
        <taxon>Flavobacteriaceae</taxon>
        <taxon>Mesoflavibacter</taxon>
    </lineage>
</organism>
<reference evidence="1 2" key="1">
    <citation type="submission" date="2018-03" db="EMBL/GenBank/DDBJ databases">
        <title>Mesoflavibacter sp. HG37 and Mesoflavibacter sp. HG96 sp.nov., two marine bacteria isolated from seawater of Western Pacific Ocean.</title>
        <authorList>
            <person name="Cheng H."/>
            <person name="Wu Y.-H."/>
            <person name="Guo L.-L."/>
            <person name="Xu X.-W."/>
        </authorList>
    </citation>
    <scope>NUCLEOTIDE SEQUENCE [LARGE SCALE GENOMIC DNA]</scope>
    <source>
        <strain evidence="1 2">KCTC 42117</strain>
    </source>
</reference>
<protein>
    <submittedName>
        <fullName evidence="1">Uncharacterized protein</fullName>
    </submittedName>
</protein>
<evidence type="ECO:0000313" key="1">
    <source>
        <dbReference type="EMBL" id="PSG87001.1"/>
    </source>
</evidence>
<evidence type="ECO:0000313" key="2">
    <source>
        <dbReference type="Proteomes" id="UP000238430"/>
    </source>
</evidence>
<gene>
    <name evidence="1" type="ORF">C7H61_12890</name>
</gene>
<dbReference type="AlphaFoldDB" id="A0A2T1N5Y8"/>
<proteinExistence type="predicted"/>
<accession>A0A2T1N5Y8</accession>
<name>A0A2T1N5Y8_9FLAO</name>
<dbReference type="RefSeq" id="WP_106680375.1">
    <property type="nucleotide sequence ID" value="NZ_JACHWV010000002.1"/>
</dbReference>
<dbReference type="EMBL" id="PXOT01000027">
    <property type="protein sequence ID" value="PSG87001.1"/>
    <property type="molecule type" value="Genomic_DNA"/>
</dbReference>
<sequence length="169" mass="20175">MKIKNNHSKWSVIIKKLDYSSIDFYNEFIEALQHHGYKDLSVSLTSFSKSKIMSSKRFYLKVTWRNYDYYLYASSRLDGFYVSWHLVLKHSFYQLLLYKIPITGYKLGKKVFPKTNNKIKMALIFMNCAHGSILKIIDTIICKQRLNNLTEKDRVPIVDKVYRKLDYVY</sequence>